<evidence type="ECO:0000256" key="1">
    <source>
        <dbReference type="ARBA" id="ARBA00000085"/>
    </source>
</evidence>
<evidence type="ECO:0000256" key="13">
    <source>
        <dbReference type="ARBA" id="ARBA00023136"/>
    </source>
</evidence>
<keyword evidence="17" id="KW-1185">Reference proteome</keyword>
<keyword evidence="8" id="KW-0547">Nucleotide-binding</keyword>
<dbReference type="Pfam" id="PF02518">
    <property type="entry name" value="HATPase_c"/>
    <property type="match status" value="1"/>
</dbReference>
<keyword evidence="7 14" id="KW-0812">Transmembrane</keyword>
<dbReference type="InterPro" id="IPR033463">
    <property type="entry name" value="sCache_3"/>
</dbReference>
<feature type="domain" description="Histidine kinase" evidence="15">
    <location>
        <begin position="415"/>
        <end position="517"/>
    </location>
</feature>
<dbReference type="InterPro" id="IPR036890">
    <property type="entry name" value="HATPase_C_sf"/>
</dbReference>
<keyword evidence="13 14" id="KW-0472">Membrane</keyword>
<keyword evidence="11 14" id="KW-1133">Transmembrane helix</keyword>
<dbReference type="InterPro" id="IPR039506">
    <property type="entry name" value="SPOB_a"/>
</dbReference>
<keyword evidence="4" id="KW-1003">Cell membrane</keyword>
<dbReference type="PROSITE" id="PS50109">
    <property type="entry name" value="HIS_KIN"/>
    <property type="match status" value="1"/>
</dbReference>
<dbReference type="InterPro" id="IPR005467">
    <property type="entry name" value="His_kinase_dom"/>
</dbReference>
<evidence type="ECO:0000256" key="6">
    <source>
        <dbReference type="ARBA" id="ARBA00022679"/>
    </source>
</evidence>
<keyword evidence="6" id="KW-0808">Transferase</keyword>
<dbReference type="eggNOG" id="COG3290">
    <property type="taxonomic scope" value="Bacteria"/>
</dbReference>
<dbReference type="GO" id="GO:0042802">
    <property type="term" value="F:identical protein binding"/>
    <property type="evidence" value="ECO:0007669"/>
    <property type="project" value="TreeGrafter"/>
</dbReference>
<feature type="transmembrane region" description="Helical" evidence="14">
    <location>
        <begin position="172"/>
        <end position="194"/>
    </location>
</feature>
<dbReference type="InterPro" id="IPR004358">
    <property type="entry name" value="Sig_transdc_His_kin-like_C"/>
</dbReference>
<evidence type="ECO:0000313" key="16">
    <source>
        <dbReference type="EMBL" id="ERT69098.1"/>
    </source>
</evidence>
<evidence type="ECO:0000256" key="8">
    <source>
        <dbReference type="ARBA" id="ARBA00022741"/>
    </source>
</evidence>
<evidence type="ECO:0000256" key="12">
    <source>
        <dbReference type="ARBA" id="ARBA00023012"/>
    </source>
</evidence>
<evidence type="ECO:0000256" key="2">
    <source>
        <dbReference type="ARBA" id="ARBA00004651"/>
    </source>
</evidence>
<evidence type="ECO:0000256" key="14">
    <source>
        <dbReference type="SAM" id="Phobius"/>
    </source>
</evidence>
<dbReference type="Pfam" id="PF14689">
    <property type="entry name" value="SPOB_a"/>
    <property type="match status" value="1"/>
</dbReference>
<dbReference type="InterPro" id="IPR029151">
    <property type="entry name" value="Sensor-like_sf"/>
</dbReference>
<dbReference type="RefSeq" id="WP_023050605.1">
    <property type="nucleotide sequence ID" value="NZ_CP173062.2"/>
</dbReference>
<evidence type="ECO:0000313" key="17">
    <source>
        <dbReference type="Proteomes" id="UP000017081"/>
    </source>
</evidence>
<dbReference type="PANTHER" id="PTHR40448">
    <property type="entry name" value="TWO-COMPONENT SENSOR HISTIDINE KINASE"/>
    <property type="match status" value="1"/>
</dbReference>
<dbReference type="InterPro" id="IPR003594">
    <property type="entry name" value="HATPase_dom"/>
</dbReference>
<dbReference type="InterPro" id="IPR016120">
    <property type="entry name" value="Sig_transdc_His_kin_SpoOB"/>
</dbReference>
<accession>U7VE63</accession>
<dbReference type="Proteomes" id="UP000017081">
    <property type="component" value="Unassembled WGS sequence"/>
</dbReference>
<name>U7VE63_9FUSO</name>
<dbReference type="PANTHER" id="PTHR40448:SF1">
    <property type="entry name" value="TWO-COMPONENT SENSOR HISTIDINE KINASE"/>
    <property type="match status" value="1"/>
</dbReference>
<feature type="transmembrane region" description="Helical" evidence="14">
    <location>
        <begin position="12"/>
        <end position="30"/>
    </location>
</feature>
<keyword evidence="5" id="KW-0597">Phosphoprotein</keyword>
<protein>
    <recommendedName>
        <fullName evidence="3">histidine kinase</fullName>
        <ecNumber evidence="3">2.7.13.3</ecNumber>
    </recommendedName>
</protein>
<evidence type="ECO:0000256" key="4">
    <source>
        <dbReference type="ARBA" id="ARBA00022475"/>
    </source>
</evidence>
<evidence type="ECO:0000259" key="15">
    <source>
        <dbReference type="PROSITE" id="PS50109"/>
    </source>
</evidence>
<dbReference type="HOGENOM" id="CLU_020211_11_2_0"/>
<dbReference type="Gene3D" id="1.10.287.130">
    <property type="match status" value="1"/>
</dbReference>
<comment type="catalytic activity">
    <reaction evidence="1">
        <text>ATP + protein L-histidine = ADP + protein N-phospho-L-histidine.</text>
        <dbReference type="EC" id="2.7.13.3"/>
    </reaction>
</comment>
<evidence type="ECO:0000256" key="3">
    <source>
        <dbReference type="ARBA" id="ARBA00012438"/>
    </source>
</evidence>
<dbReference type="SMART" id="SM00387">
    <property type="entry name" value="HATPase_c"/>
    <property type="match status" value="1"/>
</dbReference>
<dbReference type="GO" id="GO:0005886">
    <property type="term" value="C:plasma membrane"/>
    <property type="evidence" value="ECO:0007669"/>
    <property type="project" value="UniProtKB-SubCell"/>
</dbReference>
<gene>
    <name evidence="16" type="ORF">HMPREF0202_01065</name>
</gene>
<comment type="caution">
    <text evidence="16">The sequence shown here is derived from an EMBL/GenBank/DDBJ whole genome shotgun (WGS) entry which is preliminary data.</text>
</comment>
<dbReference type="SUPFAM" id="SSF55874">
    <property type="entry name" value="ATPase domain of HSP90 chaperone/DNA topoisomerase II/histidine kinase"/>
    <property type="match status" value="1"/>
</dbReference>
<dbReference type="STRING" id="1319815.HMPREF0202_01065"/>
<evidence type="ECO:0000256" key="5">
    <source>
        <dbReference type="ARBA" id="ARBA00022553"/>
    </source>
</evidence>
<evidence type="ECO:0000256" key="7">
    <source>
        <dbReference type="ARBA" id="ARBA00022692"/>
    </source>
</evidence>
<dbReference type="Gene3D" id="3.30.450.20">
    <property type="entry name" value="PAS domain"/>
    <property type="match status" value="1"/>
</dbReference>
<keyword evidence="9" id="KW-0418">Kinase</keyword>
<dbReference type="SUPFAM" id="SSF55890">
    <property type="entry name" value="Sporulation response regulatory protein Spo0B"/>
    <property type="match status" value="1"/>
</dbReference>
<keyword evidence="10" id="KW-0067">ATP-binding</keyword>
<dbReference type="AlphaFoldDB" id="U7VE63"/>
<dbReference type="PRINTS" id="PR00344">
    <property type="entry name" value="BCTRLSENSOR"/>
</dbReference>
<dbReference type="Gene3D" id="3.30.565.10">
    <property type="entry name" value="Histidine kinase-like ATPase, C-terminal domain"/>
    <property type="match status" value="1"/>
</dbReference>
<dbReference type="GO" id="GO:0000155">
    <property type="term" value="F:phosphorelay sensor kinase activity"/>
    <property type="evidence" value="ECO:0007669"/>
    <property type="project" value="InterPro"/>
</dbReference>
<reference evidence="16 17" key="1">
    <citation type="submission" date="2013-08" db="EMBL/GenBank/DDBJ databases">
        <authorList>
            <person name="Weinstock G."/>
            <person name="Sodergren E."/>
            <person name="Wylie T."/>
            <person name="Fulton L."/>
            <person name="Fulton R."/>
            <person name="Fronick C."/>
            <person name="O'Laughlin M."/>
            <person name="Godfrey J."/>
            <person name="Miner T."/>
            <person name="Herter B."/>
            <person name="Appelbaum E."/>
            <person name="Cordes M."/>
            <person name="Lek S."/>
            <person name="Wollam A."/>
            <person name="Pepin K.H."/>
            <person name="Palsikar V.B."/>
            <person name="Mitreva M."/>
            <person name="Wilson R.K."/>
        </authorList>
    </citation>
    <scope>NUCLEOTIDE SEQUENCE [LARGE SCALE GENOMIC DNA]</scope>
    <source>
        <strain evidence="16 17">ATCC BAA-474</strain>
    </source>
</reference>
<dbReference type="PATRIC" id="fig|1319815.3.peg.1022"/>
<evidence type="ECO:0000256" key="11">
    <source>
        <dbReference type="ARBA" id="ARBA00022989"/>
    </source>
</evidence>
<dbReference type="SUPFAM" id="SSF103190">
    <property type="entry name" value="Sensory domain-like"/>
    <property type="match status" value="1"/>
</dbReference>
<dbReference type="Pfam" id="PF17203">
    <property type="entry name" value="sCache_3_2"/>
    <property type="match status" value="1"/>
</dbReference>
<sequence length="517" mass="59875">MKRLNFKNKIMVWVLIINLIPLIFSYAIFFNEKIKNDENNITKNLLEAAKVVSSSNEIRKNLQLSYKGGEIEKKVDSLTDIFRDIDIIVVANIEGIKYSHLDKNQIGQKFVNPVQWDDIKKGEGYFSKMMGSMGITFRRFEPIYDVNSKEVIGFVMVGKYYTAISDMKKNTVVMLCLLFIEAFGLAFILAITFANGVRKSLFGLDPEEIGRLYVEERLIIDNLESGLIALNTKNEILKVNSVFSKKYGKLSPKLILEKVSIYLEKKENTARNIEVVIEDEYYYIKILPIYNLSEYYGTILLIKTKDDVNRYAREITGIDQLVDGMRANIHEFKNRLHVILGLINLEKIDMAKKYILEIQNLNEYDFKKFTNIKNSFLKAMLLGKDAICKERKIQFIIDSQSQVSTENKSPIIEDISTIIGNLIENSMDSFKETHIIEKIIKIKIIETNKKIELEVWDNGEKIPQEYFSKIYERGFSTKGDLRGVGLSIVKNKISLYNGTIEFEQNEKWKFFKVKVVK</sequence>
<evidence type="ECO:0000256" key="10">
    <source>
        <dbReference type="ARBA" id="ARBA00022840"/>
    </source>
</evidence>
<dbReference type="GO" id="GO:0005524">
    <property type="term" value="F:ATP binding"/>
    <property type="evidence" value="ECO:0007669"/>
    <property type="project" value="UniProtKB-KW"/>
</dbReference>
<dbReference type="EC" id="2.7.13.3" evidence="3"/>
<evidence type="ECO:0000256" key="9">
    <source>
        <dbReference type="ARBA" id="ARBA00022777"/>
    </source>
</evidence>
<organism evidence="16 17">
    <name type="scientific">Cetobacterium somerae ATCC BAA-474</name>
    <dbReference type="NCBI Taxonomy" id="1319815"/>
    <lineage>
        <taxon>Bacteria</taxon>
        <taxon>Fusobacteriati</taxon>
        <taxon>Fusobacteriota</taxon>
        <taxon>Fusobacteriia</taxon>
        <taxon>Fusobacteriales</taxon>
        <taxon>Fusobacteriaceae</taxon>
        <taxon>Cetobacterium</taxon>
    </lineage>
</organism>
<comment type="subcellular location">
    <subcellularLocation>
        <location evidence="2">Cell membrane</location>
        <topology evidence="2">Multi-pass membrane protein</topology>
    </subcellularLocation>
</comment>
<keyword evidence="12" id="KW-0902">Two-component regulatory system</keyword>
<dbReference type="EMBL" id="AXZF01000038">
    <property type="protein sequence ID" value="ERT69098.1"/>
    <property type="molecule type" value="Genomic_DNA"/>
</dbReference>
<proteinExistence type="predicted"/>